<dbReference type="Gene3D" id="3.20.20.370">
    <property type="entry name" value="Glycoside hydrolase/deacetylase"/>
    <property type="match status" value="1"/>
</dbReference>
<protein>
    <recommendedName>
        <fullName evidence="5">Divergent polysaccharide deacetylase family protein</fullName>
    </recommendedName>
</protein>
<organism evidence="3 4">
    <name type="scientific">Aureimonas flava</name>
    <dbReference type="NCBI Taxonomy" id="2320271"/>
    <lineage>
        <taxon>Bacteria</taxon>
        <taxon>Pseudomonadati</taxon>
        <taxon>Pseudomonadota</taxon>
        <taxon>Alphaproteobacteria</taxon>
        <taxon>Hyphomicrobiales</taxon>
        <taxon>Aurantimonadaceae</taxon>
        <taxon>Aureimonas</taxon>
    </lineage>
</organism>
<evidence type="ECO:0000256" key="2">
    <source>
        <dbReference type="SAM" id="Phobius"/>
    </source>
</evidence>
<name>A0A3A1WMF6_9HYPH</name>
<dbReference type="OrthoDB" id="9784811at2"/>
<reference evidence="4" key="1">
    <citation type="submission" date="2018-09" db="EMBL/GenBank/DDBJ databases">
        <authorList>
            <person name="Tuo L."/>
        </authorList>
    </citation>
    <scope>NUCLEOTIDE SEQUENCE [LARGE SCALE GENOMIC DNA]</scope>
    <source>
        <strain evidence="4">M2BS4Y-1</strain>
    </source>
</reference>
<gene>
    <name evidence="3" type="ORF">D3218_11675</name>
</gene>
<accession>A0A3A1WMF6</accession>
<evidence type="ECO:0008006" key="5">
    <source>
        <dbReference type="Google" id="ProtNLM"/>
    </source>
</evidence>
<dbReference type="InterPro" id="IPR006837">
    <property type="entry name" value="Divergent_DAC"/>
</dbReference>
<dbReference type="PANTHER" id="PTHR30105">
    <property type="entry name" value="UNCHARACTERIZED YIBQ-RELATED"/>
    <property type="match status" value="1"/>
</dbReference>
<dbReference type="EMBL" id="QYRN01000005">
    <property type="protein sequence ID" value="RIY01041.1"/>
    <property type="molecule type" value="Genomic_DNA"/>
</dbReference>
<evidence type="ECO:0000313" key="3">
    <source>
        <dbReference type="EMBL" id="RIY01041.1"/>
    </source>
</evidence>
<dbReference type="CDD" id="cd10936">
    <property type="entry name" value="CE4_DAC2"/>
    <property type="match status" value="1"/>
</dbReference>
<dbReference type="Pfam" id="PF04748">
    <property type="entry name" value="Polysacc_deac_2"/>
    <property type="match status" value="1"/>
</dbReference>
<feature type="region of interest" description="Disordered" evidence="1">
    <location>
        <begin position="79"/>
        <end position="103"/>
    </location>
</feature>
<keyword evidence="4" id="KW-1185">Reference proteome</keyword>
<keyword evidence="2" id="KW-1133">Transmembrane helix</keyword>
<dbReference type="RefSeq" id="WP_119540243.1">
    <property type="nucleotide sequence ID" value="NZ_QYRN01000005.1"/>
</dbReference>
<dbReference type="SUPFAM" id="SSF88713">
    <property type="entry name" value="Glycoside hydrolase/deacetylase"/>
    <property type="match status" value="1"/>
</dbReference>
<dbReference type="Proteomes" id="UP000265750">
    <property type="component" value="Unassembled WGS sequence"/>
</dbReference>
<dbReference type="AlphaFoldDB" id="A0A3A1WMF6"/>
<dbReference type="GO" id="GO:0005975">
    <property type="term" value="P:carbohydrate metabolic process"/>
    <property type="evidence" value="ECO:0007669"/>
    <property type="project" value="InterPro"/>
</dbReference>
<sequence>MREELYRPLGQTLAPVAGTRRRARGPWLGGACLVALVAAGSVATALMQPGFAPPPVAPIAPSEVVAQKVAEPAERQPNVLRMEPGGGFTIADADGRRPLVDDGNPLTGSIRVLEPGSLRQPSAFAHLPEQALLEQTDFGPLPVRGTDGRRPLDVYAGDWSGTGGTRIAIVVGGLGVSQSGSMRAVEELPAGVTLAFAAEGNSLDRWLQAGRRGGHEVLLQAPMEPFGYPNVSAGPHTLKVADAAAGRLDDLHWSMGRITNYVGVMNYMGARLNADPAALQPFLGEMSKRGLLYLDDGTSPRSEARDVALANGTPFAAADLVIDADREPEAIARQLDVLERIARAKGTAIGTASAFDASIDGIRDWVAAAAERGIEIVPVSALAFDPEARS</sequence>
<feature type="transmembrane region" description="Helical" evidence="2">
    <location>
        <begin position="27"/>
        <end position="47"/>
    </location>
</feature>
<dbReference type="PANTHER" id="PTHR30105:SF2">
    <property type="entry name" value="DIVERGENT POLYSACCHARIDE DEACETYLASE SUPERFAMILY"/>
    <property type="match status" value="1"/>
</dbReference>
<keyword evidence="2" id="KW-0812">Transmembrane</keyword>
<proteinExistence type="predicted"/>
<keyword evidence="2" id="KW-0472">Membrane</keyword>
<comment type="caution">
    <text evidence="3">The sequence shown here is derived from an EMBL/GenBank/DDBJ whole genome shotgun (WGS) entry which is preliminary data.</text>
</comment>
<dbReference type="InterPro" id="IPR011330">
    <property type="entry name" value="Glyco_hydro/deAcase_b/a-brl"/>
</dbReference>
<evidence type="ECO:0000313" key="4">
    <source>
        <dbReference type="Proteomes" id="UP000265750"/>
    </source>
</evidence>
<evidence type="ECO:0000256" key="1">
    <source>
        <dbReference type="SAM" id="MobiDB-lite"/>
    </source>
</evidence>